<sequence length="477" mass="53189">MIGWEREPFELINEGLFRVTSPGPLHAPIDSFSIRRNEKLDLILETRAPADAQSSAPEIPSGTVRLNTDAVELTNIAGIRAVLSGIQPYSVNKSHHYEKNQHVLTEESRVHRIDAVIDGGKTPAYTIDWLDNVPHFHWPDTIRTDVSTITTRRIAENNDGITLTSSEGREGFGRHAAKLAVAGTNAFLCALDREEAAGRLRPGCIIYLGSPDDEFRKRVRNALSFALGAFLVDLGSVAYTDEWEVQSFRLNSAYSIGRRVFDLPVLHPAPLHMNWQHGIDRLFLNRIVNSIIGKYDELDFGNLAWAYWHALCATPHIAGVHFGAAIEALQRRYITANPTKVQTKIIADRAIWTKFNDEIDGVIAQSKLPEESKSALRQNVGSLNKVHQKAKMDALLRDIGIVLGPEEALAWKRRNDAAHGNEMEAGGELSLIQDNRLLKVVFHRMLLRITNASDLYFDYATPGFPMRRLADPASSGI</sequence>
<keyword evidence="2" id="KW-1185">Reference proteome</keyword>
<proteinExistence type="predicted"/>
<dbReference type="Proteomes" id="UP000324758">
    <property type="component" value="Unassembled WGS sequence"/>
</dbReference>
<dbReference type="RefSeq" id="WP_148776663.1">
    <property type="nucleotide sequence ID" value="NZ_VSSS01000057.1"/>
</dbReference>
<protein>
    <recommendedName>
        <fullName evidence="3">ApeA N-terminal domain-containing protein</fullName>
    </recommendedName>
</protein>
<evidence type="ECO:0000313" key="2">
    <source>
        <dbReference type="Proteomes" id="UP000324758"/>
    </source>
</evidence>
<accession>A0A5D3KGW4</accession>
<evidence type="ECO:0008006" key="3">
    <source>
        <dbReference type="Google" id="ProtNLM"/>
    </source>
</evidence>
<evidence type="ECO:0000313" key="1">
    <source>
        <dbReference type="EMBL" id="TYL89970.1"/>
    </source>
</evidence>
<dbReference type="EMBL" id="VSSS01000057">
    <property type="protein sequence ID" value="TYL89970.1"/>
    <property type="molecule type" value="Genomic_DNA"/>
</dbReference>
<dbReference type="AlphaFoldDB" id="A0A5D3KGW4"/>
<organism evidence="1 2">
    <name type="scientific">Bradyrhizobium rifense</name>
    <dbReference type="NCBI Taxonomy" id="515499"/>
    <lineage>
        <taxon>Bacteria</taxon>
        <taxon>Pseudomonadati</taxon>
        <taxon>Pseudomonadota</taxon>
        <taxon>Alphaproteobacteria</taxon>
        <taxon>Hyphomicrobiales</taxon>
        <taxon>Nitrobacteraceae</taxon>
        <taxon>Bradyrhizobium</taxon>
    </lineage>
</organism>
<dbReference type="OrthoDB" id="7033141at2"/>
<comment type="caution">
    <text evidence="1">The sequence shown here is derived from an EMBL/GenBank/DDBJ whole genome shotgun (WGS) entry which is preliminary data.</text>
</comment>
<reference evidence="1 2" key="1">
    <citation type="submission" date="2019-08" db="EMBL/GenBank/DDBJ databases">
        <title>Bradyrhizobium hipponensis sp. nov., a rhizobium isolated from a Lupinus angustifolius root nodule in Tunisia.</title>
        <authorList>
            <person name="Off K."/>
            <person name="Rejili M."/>
            <person name="Mars M."/>
            <person name="Brachmann A."/>
            <person name="Marin M."/>
        </authorList>
    </citation>
    <scope>NUCLEOTIDE SEQUENCE [LARGE SCALE GENOMIC DNA]</scope>
    <source>
        <strain evidence="1 2">CTAW71</strain>
    </source>
</reference>
<name>A0A5D3KGW4_9BRAD</name>
<gene>
    <name evidence="1" type="ORF">FXB40_34135</name>
</gene>